<organism evidence="15 16">
    <name type="scientific">Lipomyces starkeyi NRRL Y-11557</name>
    <dbReference type="NCBI Taxonomy" id="675824"/>
    <lineage>
        <taxon>Eukaryota</taxon>
        <taxon>Fungi</taxon>
        <taxon>Dikarya</taxon>
        <taxon>Ascomycota</taxon>
        <taxon>Saccharomycotina</taxon>
        <taxon>Lipomycetes</taxon>
        <taxon>Lipomycetales</taxon>
        <taxon>Lipomycetaceae</taxon>
        <taxon>Lipomyces</taxon>
    </lineage>
</organism>
<dbReference type="GO" id="GO:0005737">
    <property type="term" value="C:cytoplasm"/>
    <property type="evidence" value="ECO:0007669"/>
    <property type="project" value="UniProtKB-SubCell"/>
</dbReference>
<evidence type="ECO:0000313" key="16">
    <source>
        <dbReference type="Proteomes" id="UP000094385"/>
    </source>
</evidence>
<evidence type="ECO:0000256" key="5">
    <source>
        <dbReference type="ARBA" id="ARBA00022723"/>
    </source>
</evidence>
<keyword evidence="5" id="KW-0479">Metal-binding</keyword>
<keyword evidence="7" id="KW-0325">Glycoprotein</keyword>
<dbReference type="CDD" id="cd02537">
    <property type="entry name" value="GT8_Glycogenin"/>
    <property type="match status" value="1"/>
</dbReference>
<feature type="compositionally biased region" description="Pro residues" evidence="14">
    <location>
        <begin position="440"/>
        <end position="468"/>
    </location>
</feature>
<feature type="region of interest" description="Disordered" evidence="14">
    <location>
        <begin position="362"/>
        <end position="468"/>
    </location>
</feature>
<dbReference type="SUPFAM" id="SSF53448">
    <property type="entry name" value="Nucleotide-diphospho-sugar transferases"/>
    <property type="match status" value="1"/>
</dbReference>
<accession>A0A1E3QBW3</accession>
<proteinExistence type="inferred from homology"/>
<dbReference type="Gene3D" id="3.90.550.10">
    <property type="entry name" value="Spore Coat Polysaccharide Biosynthesis Protein SpsA, Chain A"/>
    <property type="match status" value="1"/>
</dbReference>
<dbReference type="Pfam" id="PF01501">
    <property type="entry name" value="Glyco_transf_8"/>
    <property type="match status" value="1"/>
</dbReference>
<comment type="catalytic activity">
    <reaction evidence="11">
        <text>[1,4-alpha-D-glucosyl](n)-L-tyrosyl-[glycogenin] + UDP-alpha-D-glucose = [1,4-alpha-D-glucosyl](n+1)-L-tyrosyl-[glycogenin] + UDP + H(+)</text>
        <dbReference type="Rhea" id="RHEA:56560"/>
        <dbReference type="Rhea" id="RHEA-COMP:14606"/>
        <dbReference type="Rhea" id="RHEA-COMP:14607"/>
        <dbReference type="ChEBI" id="CHEBI:15378"/>
        <dbReference type="ChEBI" id="CHEBI:58223"/>
        <dbReference type="ChEBI" id="CHEBI:58885"/>
        <dbReference type="ChEBI" id="CHEBI:140574"/>
        <dbReference type="EC" id="2.4.1.186"/>
    </reaction>
</comment>
<comment type="similarity">
    <text evidence="9">Belongs to the glycosyltransferase 8 family. Glycogenin subfamily.</text>
</comment>
<sequence length="729" mass="79900">MGDKAYLTLLLTDTYLPGVLALAKALRSSGTIHTLAILIVPGALSPSTVAAVEVAYDDVIRVPAIANPAPGNLFALGRPDLYESFTKILAWNQTQYKRIVYLDADTLPLTNIDDLFDSDGSIAACPDAGWPDVFNSGVIVLTPSHSDFIGLYALADSGESFDGGDQGLLNAYFGSSWSRLPFLYNVTPTTGYQYAPAFHKFSRDVKIVHFIGTPKPWQQDKPSAPESIAVPEWYGATGSDINNRLLRQWWDIYDTVEVTEYVVDEPIVSELAEDYSTPVEDTQGPPDVLLPVPATPPSPLSFQRLAGWDPSHSAPPESSEGEAISLPDVTYKNVWDVPFDPRTDPIFVAPPIERKQEYTAHEYNMPRSPPPPAKSEYRVPSPPPPLPPPPPPPPHQETQYYQPQPVWNPPHPTRRLSSPVVWHPPPRLSSPQREQNPLREPSPPPSAPDSQSHPPPRDPSPPPPPIFPWELLPVPPPVRVFPEDLSFVRTEAPLPEPEPVLLRDADAGAISVRDVEELGVPEVREENDRGEVAGEAEYPPENGFGDSKEFFEENLEQKEDLAEEFNEDEKEEAMVAAAESPQSAYAVQSLPDTALSPLKLTPATSPAQAQSSRSPMASANAYNAWDRDPHILNYVSHMSNIFFGGRSATANALTGVLNPSMPISPAPLRRASFFGAIDATDDYDDEETGEEFVWDPLKKLDELAKLPALLLARQVELSSIAESNESTSG</sequence>
<gene>
    <name evidence="15" type="ORF">LIPSTDRAFT_69365</name>
</gene>
<dbReference type="OrthoDB" id="2014201at2759"/>
<evidence type="ECO:0000256" key="4">
    <source>
        <dbReference type="ARBA" id="ARBA00022679"/>
    </source>
</evidence>
<dbReference type="AlphaFoldDB" id="A0A1E3QBW3"/>
<evidence type="ECO:0000256" key="2">
    <source>
        <dbReference type="ARBA" id="ARBA00004496"/>
    </source>
</evidence>
<dbReference type="InterPro" id="IPR050587">
    <property type="entry name" value="GNT1/Glycosyltrans_8"/>
</dbReference>
<comment type="function">
    <text evidence="13">Self-glucosylating initiator of glycogen synthesis. It catalyzes the formation of a short alpha (1,4)-glucosyl chain covalently attached via a glucose 1-O-tyrosyl linkage to internal tyrosine residues and these chains act as primers for the elongation reaction catalyzed by glycogen synthase.</text>
</comment>
<dbReference type="InterPro" id="IPR002495">
    <property type="entry name" value="Glyco_trans_8"/>
</dbReference>
<keyword evidence="4" id="KW-0808">Transferase</keyword>
<evidence type="ECO:0000256" key="7">
    <source>
        <dbReference type="ARBA" id="ARBA00023180"/>
    </source>
</evidence>
<evidence type="ECO:0000313" key="15">
    <source>
        <dbReference type="EMBL" id="ODQ75175.1"/>
    </source>
</evidence>
<name>A0A1E3QBW3_LIPST</name>
<evidence type="ECO:0000256" key="13">
    <source>
        <dbReference type="ARBA" id="ARBA00057883"/>
    </source>
</evidence>
<comment type="catalytic activity">
    <reaction evidence="12">
        <text>L-tyrosyl-[glycogenin] + UDP-alpha-D-glucose = alpha-D-glucosyl-L-tyrosyl-[glycogenin] + UDP + H(+)</text>
        <dbReference type="Rhea" id="RHEA:23360"/>
        <dbReference type="Rhea" id="RHEA-COMP:14604"/>
        <dbReference type="Rhea" id="RHEA-COMP:14605"/>
        <dbReference type="ChEBI" id="CHEBI:15378"/>
        <dbReference type="ChEBI" id="CHEBI:46858"/>
        <dbReference type="ChEBI" id="CHEBI:58223"/>
        <dbReference type="ChEBI" id="CHEBI:58885"/>
        <dbReference type="ChEBI" id="CHEBI:140573"/>
        <dbReference type="EC" id="2.4.1.186"/>
    </reaction>
</comment>
<dbReference type="GO" id="GO:0046872">
    <property type="term" value="F:metal ion binding"/>
    <property type="evidence" value="ECO:0007669"/>
    <property type="project" value="UniProtKB-KW"/>
</dbReference>
<feature type="region of interest" description="Disordered" evidence="14">
    <location>
        <begin position="275"/>
        <end position="325"/>
    </location>
</feature>
<feature type="region of interest" description="Disordered" evidence="14">
    <location>
        <begin position="524"/>
        <end position="547"/>
    </location>
</feature>
<feature type="compositionally biased region" description="Pro residues" evidence="14">
    <location>
        <begin position="380"/>
        <end position="395"/>
    </location>
</feature>
<evidence type="ECO:0000256" key="10">
    <source>
        <dbReference type="ARBA" id="ARBA00038934"/>
    </source>
</evidence>
<protein>
    <recommendedName>
        <fullName evidence="10">glycogenin glucosyltransferase</fullName>
        <ecNumber evidence="10">2.4.1.186</ecNumber>
    </recommendedName>
</protein>
<evidence type="ECO:0000256" key="9">
    <source>
        <dbReference type="ARBA" id="ARBA00038162"/>
    </source>
</evidence>
<dbReference type="FunFam" id="3.90.550.10:FF:000092">
    <property type="entry name" value="Glycogenin 2"/>
    <property type="match status" value="1"/>
</dbReference>
<keyword evidence="6" id="KW-0320">Glycogen biosynthesis</keyword>
<dbReference type="EC" id="2.4.1.186" evidence="10"/>
<evidence type="ECO:0000256" key="1">
    <source>
        <dbReference type="ARBA" id="ARBA00001936"/>
    </source>
</evidence>
<keyword evidence="8" id="KW-0464">Manganese</keyword>
<comment type="subcellular location">
    <subcellularLocation>
        <location evidence="2">Cytoplasm</location>
    </subcellularLocation>
</comment>
<dbReference type="EMBL" id="KV454291">
    <property type="protein sequence ID" value="ODQ75175.1"/>
    <property type="molecule type" value="Genomic_DNA"/>
</dbReference>
<dbReference type="GO" id="GO:0008466">
    <property type="term" value="F:glycogenin glucosyltransferase activity"/>
    <property type="evidence" value="ECO:0007669"/>
    <property type="project" value="UniProtKB-EC"/>
</dbReference>
<dbReference type="Proteomes" id="UP000094385">
    <property type="component" value="Unassembled WGS sequence"/>
</dbReference>
<dbReference type="InterPro" id="IPR029044">
    <property type="entry name" value="Nucleotide-diphossugar_trans"/>
</dbReference>
<evidence type="ECO:0000256" key="3">
    <source>
        <dbReference type="ARBA" id="ARBA00022490"/>
    </source>
</evidence>
<evidence type="ECO:0000256" key="14">
    <source>
        <dbReference type="SAM" id="MobiDB-lite"/>
    </source>
</evidence>
<keyword evidence="3" id="KW-0963">Cytoplasm</keyword>
<dbReference type="STRING" id="675824.A0A1E3QBW3"/>
<evidence type="ECO:0000256" key="11">
    <source>
        <dbReference type="ARBA" id="ARBA00050886"/>
    </source>
</evidence>
<comment type="cofactor">
    <cofactor evidence="1">
        <name>Mn(2+)</name>
        <dbReference type="ChEBI" id="CHEBI:29035"/>
    </cofactor>
</comment>
<evidence type="ECO:0000256" key="8">
    <source>
        <dbReference type="ARBA" id="ARBA00023211"/>
    </source>
</evidence>
<dbReference type="PANTHER" id="PTHR11183">
    <property type="entry name" value="GLYCOGENIN SUBFAMILY MEMBER"/>
    <property type="match status" value="1"/>
</dbReference>
<dbReference type="GO" id="GO:0005978">
    <property type="term" value="P:glycogen biosynthetic process"/>
    <property type="evidence" value="ECO:0007669"/>
    <property type="project" value="UniProtKB-KW"/>
</dbReference>
<keyword evidence="16" id="KW-1185">Reference proteome</keyword>
<evidence type="ECO:0000256" key="6">
    <source>
        <dbReference type="ARBA" id="ARBA00023056"/>
    </source>
</evidence>
<reference evidence="15 16" key="1">
    <citation type="journal article" date="2016" name="Proc. Natl. Acad. Sci. U.S.A.">
        <title>Comparative genomics of biotechnologically important yeasts.</title>
        <authorList>
            <person name="Riley R."/>
            <person name="Haridas S."/>
            <person name="Wolfe K.H."/>
            <person name="Lopes M.R."/>
            <person name="Hittinger C.T."/>
            <person name="Goeker M."/>
            <person name="Salamov A.A."/>
            <person name="Wisecaver J.H."/>
            <person name="Long T.M."/>
            <person name="Calvey C.H."/>
            <person name="Aerts A.L."/>
            <person name="Barry K.W."/>
            <person name="Choi C."/>
            <person name="Clum A."/>
            <person name="Coughlan A.Y."/>
            <person name="Deshpande S."/>
            <person name="Douglass A.P."/>
            <person name="Hanson S.J."/>
            <person name="Klenk H.-P."/>
            <person name="LaButti K.M."/>
            <person name="Lapidus A."/>
            <person name="Lindquist E.A."/>
            <person name="Lipzen A.M."/>
            <person name="Meier-Kolthoff J.P."/>
            <person name="Ohm R.A."/>
            <person name="Otillar R.P."/>
            <person name="Pangilinan J.L."/>
            <person name="Peng Y."/>
            <person name="Rokas A."/>
            <person name="Rosa C.A."/>
            <person name="Scheuner C."/>
            <person name="Sibirny A.A."/>
            <person name="Slot J.C."/>
            <person name="Stielow J.B."/>
            <person name="Sun H."/>
            <person name="Kurtzman C.P."/>
            <person name="Blackwell M."/>
            <person name="Grigoriev I.V."/>
            <person name="Jeffries T.W."/>
        </authorList>
    </citation>
    <scope>NUCLEOTIDE SEQUENCE [LARGE SCALE GENOMIC DNA]</scope>
    <source>
        <strain evidence="15 16">NRRL Y-11557</strain>
    </source>
</reference>
<evidence type="ECO:0000256" key="12">
    <source>
        <dbReference type="ARBA" id="ARBA00052293"/>
    </source>
</evidence>